<protein>
    <submittedName>
        <fullName evidence="3">Type A2 lantipeptide</fullName>
    </submittedName>
</protein>
<reference evidence="3" key="2">
    <citation type="submission" date="2022-10" db="EMBL/GenBank/DDBJ databases">
        <title>The complete genomes of actinobacterial strains from the NBC collection.</title>
        <authorList>
            <person name="Joergensen T.S."/>
            <person name="Alvarez Arevalo M."/>
            <person name="Sterndorff E.B."/>
            <person name="Faurdal D."/>
            <person name="Vuksanovic O."/>
            <person name="Mourched A.-S."/>
            <person name="Charusanti P."/>
            <person name="Shaw S."/>
            <person name="Blin K."/>
            <person name="Weber T."/>
        </authorList>
    </citation>
    <scope>NUCLEOTIDE SEQUENCE</scope>
    <source>
        <strain evidence="3">NBC_01256</strain>
    </source>
</reference>
<feature type="region of interest" description="Disordered" evidence="1">
    <location>
        <begin position="1"/>
        <end position="23"/>
    </location>
</feature>
<sequence>MRKDAMPQNETREIADSDLENVSGGILGTDNLTGGATSALPGLPALPSLGGSVSGGLSGQVGPVSGNAGFAGGVAL</sequence>
<evidence type="ECO:0000313" key="2">
    <source>
        <dbReference type="EMBL" id="GFE11029.1"/>
    </source>
</evidence>
<feature type="compositionally biased region" description="Basic and acidic residues" evidence="1">
    <location>
        <begin position="1"/>
        <end position="15"/>
    </location>
</feature>
<dbReference type="RefSeq" id="WP_159481746.1">
    <property type="nucleotide sequence ID" value="NZ_BAAATH010000001.1"/>
</dbReference>
<evidence type="ECO:0000313" key="5">
    <source>
        <dbReference type="Proteomes" id="UP001432292"/>
    </source>
</evidence>
<dbReference type="EMBL" id="CP108473">
    <property type="protein sequence ID" value="WUS24327.1"/>
    <property type="molecule type" value="Genomic_DNA"/>
</dbReference>
<accession>A0A640SI00</accession>
<evidence type="ECO:0000256" key="1">
    <source>
        <dbReference type="SAM" id="MobiDB-lite"/>
    </source>
</evidence>
<reference evidence="2 4" key="1">
    <citation type="submission" date="2019-12" db="EMBL/GenBank/DDBJ databases">
        <title>Whole genome shotgun sequence of Streptomyces caniferus NBRC 15389.</title>
        <authorList>
            <person name="Ichikawa N."/>
            <person name="Kimura A."/>
            <person name="Kitahashi Y."/>
            <person name="Komaki H."/>
            <person name="Tamura T."/>
        </authorList>
    </citation>
    <scope>NUCLEOTIDE SEQUENCE [LARGE SCALE GENOMIC DNA]</scope>
    <source>
        <strain evidence="2 4">NBRC 15389</strain>
    </source>
</reference>
<dbReference type="AlphaFoldDB" id="A0A640SI00"/>
<dbReference type="Proteomes" id="UP000435837">
    <property type="component" value="Unassembled WGS sequence"/>
</dbReference>
<name>A0A640SI00_9ACTN</name>
<keyword evidence="5" id="KW-1185">Reference proteome</keyword>
<dbReference type="GeneID" id="96636788"/>
<organism evidence="2 4">
    <name type="scientific">Streptomyces caniferus</name>
    <dbReference type="NCBI Taxonomy" id="285557"/>
    <lineage>
        <taxon>Bacteria</taxon>
        <taxon>Bacillati</taxon>
        <taxon>Actinomycetota</taxon>
        <taxon>Actinomycetes</taxon>
        <taxon>Kitasatosporales</taxon>
        <taxon>Streptomycetaceae</taxon>
        <taxon>Streptomyces</taxon>
    </lineage>
</organism>
<dbReference type="EMBL" id="BLIN01000005">
    <property type="protein sequence ID" value="GFE11029.1"/>
    <property type="molecule type" value="Genomic_DNA"/>
</dbReference>
<evidence type="ECO:0000313" key="3">
    <source>
        <dbReference type="EMBL" id="WUS24327.1"/>
    </source>
</evidence>
<proteinExistence type="predicted"/>
<dbReference type="OrthoDB" id="4336864at2"/>
<dbReference type="Proteomes" id="UP001432292">
    <property type="component" value="Chromosome"/>
</dbReference>
<evidence type="ECO:0000313" key="4">
    <source>
        <dbReference type="Proteomes" id="UP000435837"/>
    </source>
</evidence>
<gene>
    <name evidence="3" type="ORF">OG727_19725</name>
    <name evidence="2" type="ORF">Scani_72970</name>
</gene>